<dbReference type="EMBL" id="CP048996">
    <property type="protein sequence ID" value="QID82674.1"/>
    <property type="molecule type" value="Genomic_DNA"/>
</dbReference>
<dbReference type="Proteomes" id="UP000501346">
    <property type="component" value="Chromosome ScXV-ScXI"/>
</dbReference>
<evidence type="ECO:0000256" key="7">
    <source>
        <dbReference type="HAMAP-Rule" id="MF_03001"/>
    </source>
</evidence>
<keyword evidence="11" id="KW-1185">Reference proteome</keyword>
<dbReference type="GO" id="GO:0001732">
    <property type="term" value="P:formation of cytoplasmic translation initiation complex"/>
    <property type="evidence" value="ECO:0007669"/>
    <property type="project" value="UniProtKB-UniRule"/>
</dbReference>
<dbReference type="SMART" id="SM00360">
    <property type="entry name" value="RRM"/>
    <property type="match status" value="1"/>
</dbReference>
<dbReference type="GO" id="GO:0005852">
    <property type="term" value="C:eukaryotic translation initiation factor 3 complex"/>
    <property type="evidence" value="ECO:0007669"/>
    <property type="project" value="UniProtKB-UniRule"/>
</dbReference>
<keyword evidence="6 7" id="KW-0648">Protein biosynthesis</keyword>
<dbReference type="InterPro" id="IPR034363">
    <property type="entry name" value="eIF3B_RRM"/>
</dbReference>
<dbReference type="InterPro" id="IPR013979">
    <property type="entry name" value="TIF_beta_prop-like"/>
</dbReference>
<dbReference type="FunFam" id="3.30.70.330:FF:000739">
    <property type="entry name" value="Eukaryotic translation initiation factor 3 subunit B"/>
    <property type="match status" value="1"/>
</dbReference>
<evidence type="ECO:0000313" key="11">
    <source>
        <dbReference type="Proteomes" id="UP000501346"/>
    </source>
</evidence>
<dbReference type="Pfam" id="PF00076">
    <property type="entry name" value="RRM_1"/>
    <property type="match status" value="1"/>
</dbReference>
<dbReference type="GO" id="GO:0031369">
    <property type="term" value="F:translation initiation factor binding"/>
    <property type="evidence" value="ECO:0007669"/>
    <property type="project" value="InterPro"/>
</dbReference>
<comment type="subunit">
    <text evidence="7 8">Component of the eukaryotic translation initiation factor 3 (eIF-3) complex.</text>
</comment>
<dbReference type="PIRSF" id="PIRSF036424">
    <property type="entry name" value="eIF3b"/>
    <property type="match status" value="1"/>
</dbReference>
<proteinExistence type="inferred from homology"/>
<dbReference type="HAMAP" id="MF_03001">
    <property type="entry name" value="eIF3b"/>
    <property type="match status" value="1"/>
</dbReference>
<dbReference type="SMR" id="A0A6C1E2A9"/>
<dbReference type="GO" id="GO:0016282">
    <property type="term" value="C:eukaryotic 43S preinitiation complex"/>
    <property type="evidence" value="ECO:0007669"/>
    <property type="project" value="UniProtKB-UniRule"/>
</dbReference>
<evidence type="ECO:0000256" key="1">
    <source>
        <dbReference type="ARBA" id="ARBA00004496"/>
    </source>
</evidence>
<comment type="subcellular location">
    <subcellularLocation>
        <location evidence="1 7 8">Cytoplasm</location>
    </subcellularLocation>
</comment>
<dbReference type="CDD" id="cd12278">
    <property type="entry name" value="RRM_eIF3B"/>
    <property type="match status" value="1"/>
</dbReference>
<dbReference type="SUPFAM" id="SSF54928">
    <property type="entry name" value="RNA-binding domain, RBD"/>
    <property type="match status" value="1"/>
</dbReference>
<reference evidence="10 11" key="1">
    <citation type="journal article" date="2019" name="BMC Genomics">
        <title>Chromosome level assembly and comparative genome analysis confirm lager-brewing yeasts originated from a single hybridization.</title>
        <authorList>
            <person name="Salazar A.N."/>
            <person name="Gorter de Vries A.R."/>
            <person name="van den Broek M."/>
            <person name="Brouwers N."/>
            <person name="de la Torre Cortes P."/>
            <person name="Kuijpers N.G.A."/>
            <person name="Daran J.G."/>
            <person name="Abeel T."/>
        </authorList>
    </citation>
    <scope>NUCLEOTIDE SEQUENCE [LARGE SCALE GENOMIC DNA]</scope>
    <source>
        <strain evidence="10 11">CBS 1483</strain>
    </source>
</reference>
<keyword evidence="4" id="KW-0597">Phosphoprotein</keyword>
<evidence type="ECO:0000256" key="6">
    <source>
        <dbReference type="ARBA" id="ARBA00022917"/>
    </source>
</evidence>
<keyword evidence="3 7" id="KW-0396">Initiation factor</keyword>
<dbReference type="AlphaFoldDB" id="A0A6C1E2A9"/>
<accession>A0A6C1E2A9</accession>
<dbReference type="Gene3D" id="3.30.70.330">
    <property type="match status" value="1"/>
</dbReference>
<dbReference type="InterPro" id="IPR000504">
    <property type="entry name" value="RRM_dom"/>
</dbReference>
<gene>
    <name evidence="10" type="primary">PRT1_1</name>
    <name evidence="7" type="synonym">PRT1</name>
    <name evidence="10" type="ORF">GRS66_005104</name>
</gene>
<organism evidence="10 11">
    <name type="scientific">Saccharomyces pastorianus</name>
    <name type="common">Lager yeast</name>
    <name type="synonym">Saccharomyces cerevisiae x Saccharomyces eubayanus</name>
    <dbReference type="NCBI Taxonomy" id="27292"/>
    <lineage>
        <taxon>Eukaryota</taxon>
        <taxon>Fungi</taxon>
        <taxon>Dikarya</taxon>
        <taxon>Ascomycota</taxon>
        <taxon>Saccharomycotina</taxon>
        <taxon>Saccharomycetes</taxon>
        <taxon>Saccharomycetales</taxon>
        <taxon>Saccharomycetaceae</taxon>
        <taxon>Saccharomyces</taxon>
    </lineage>
</organism>
<sequence>MKNFLPRTLKNIYELYFNNISVHSIVSRNTQLKRSKIIQMTTETFEDIKLEDIPVDDIDFSDLEEQYKVTEEFNFDQYIVVNGAPVIPSAKVPVLKKALTSLFSKAGKVVNMEFPIDEATGKTKGFLFVECGSMNDAKKIIKSFHGKRLDLKHRLFLYTMKDVERYNSDDFDTEFREPDMPTFVPSSSLKSWLMDDKVRDQFVLQDDVKTSVFWNSMFNEEDSLVESRENWSTNYVRFSPKGTYLFSYHQQGVTAWGGPNFDRLRRFYHPDVRNSSVSPNEKYLVTFSTEPIIVEEDNEFSPFTKKNEGHQLCIWDIASGLLMATFPVIKSPYLKWPLVRWSYNDKYCARMVGDSLIVHDATKNFMPLEAKALKPSGIRDFSFAPEGVKLQPFRNGDEPSVLLAYWTPETNNSACTATIAEVPRGRVLKTVNLVQVSNVTLHWQNQAEFLCFNVERHTKSGKTQFSNLQICRLTERDIPVEKVELKDSVFEFGWEPHGNRFVTISVHEVADMNYAIPANTIRFYAPETKEKTAKDVIKRWSLVKEIPKTFANTVSWSPAGRFVVVGALVGPNMRRSDLQFYDMDYPGEKNINDNNDVSASLKDVAHPTYSAATNITWDPSGRYVTAWSSSLKHKVEHGYKIFNIAGNLVKEDIIAGFKNFAWRPRPASILSNAERKKVRKNLREWSAQFEEQDAMEADTAMRDLILHQRELLKQWTEYREKIGQEMEKSMNFKIFDVQPEDASDDFTTIEEIVEEVLEETKEKVE</sequence>
<keyword evidence="2 7" id="KW-0963">Cytoplasm</keyword>
<dbReference type="GO" id="GO:0003723">
    <property type="term" value="F:RNA binding"/>
    <property type="evidence" value="ECO:0007669"/>
    <property type="project" value="UniProtKB-UniRule"/>
</dbReference>
<evidence type="ECO:0000313" key="10">
    <source>
        <dbReference type="EMBL" id="QID82674.1"/>
    </source>
</evidence>
<dbReference type="InterPro" id="IPR011400">
    <property type="entry name" value="EIF3B"/>
</dbReference>
<dbReference type="GO" id="GO:0003743">
    <property type="term" value="F:translation initiation factor activity"/>
    <property type="evidence" value="ECO:0007669"/>
    <property type="project" value="UniProtKB-UniRule"/>
</dbReference>
<dbReference type="InterPro" id="IPR035979">
    <property type="entry name" value="RBD_domain_sf"/>
</dbReference>
<dbReference type="InterPro" id="IPR012677">
    <property type="entry name" value="Nucleotide-bd_a/b_plait_sf"/>
</dbReference>
<comment type="function">
    <text evidence="8">Component of the eukaryotic translation initiation factor 3 (eIF-3) complex, which is involved in protein synthesis and, together with other initiation factors, stimulates binding of mRNA and methionyl-tRNAi to the 40S ribosome.</text>
</comment>
<dbReference type="PROSITE" id="PS50102">
    <property type="entry name" value="RRM"/>
    <property type="match status" value="1"/>
</dbReference>
<protein>
    <recommendedName>
        <fullName evidence="7">Eukaryotic translation initiation factor 3 subunit B</fullName>
        <shortName evidence="7">eIF3b</shortName>
    </recommendedName>
    <alternativeName>
        <fullName evidence="7">Eukaryotic translation initiation factor 3 90 kDa subunit homolog</fullName>
        <shortName evidence="7">eIF3 p90</shortName>
    </alternativeName>
    <alternativeName>
        <fullName evidence="7">Translation initiation factor eIF3, p90 subunit homolog</fullName>
    </alternativeName>
</protein>
<dbReference type="SUPFAM" id="SSF82171">
    <property type="entry name" value="DPP6 N-terminal domain-like"/>
    <property type="match status" value="1"/>
</dbReference>
<dbReference type="OrthoDB" id="10250414at2759"/>
<evidence type="ECO:0000256" key="3">
    <source>
        <dbReference type="ARBA" id="ARBA00022540"/>
    </source>
</evidence>
<evidence type="ECO:0000256" key="2">
    <source>
        <dbReference type="ARBA" id="ARBA00022490"/>
    </source>
</evidence>
<dbReference type="PANTHER" id="PTHR14068">
    <property type="entry name" value="EUKARYOTIC TRANSLATION INITIATION FACTOR 3 EIF3 -RELATED"/>
    <property type="match status" value="1"/>
</dbReference>
<dbReference type="GO" id="GO:0033290">
    <property type="term" value="C:eukaryotic 48S preinitiation complex"/>
    <property type="evidence" value="ECO:0007669"/>
    <property type="project" value="UniProtKB-UniRule"/>
</dbReference>
<evidence type="ECO:0000256" key="8">
    <source>
        <dbReference type="PIRNR" id="PIRNR036424"/>
    </source>
</evidence>
<comment type="function">
    <text evidence="7">RNA-binding component of the eukaryotic translation initiation factor 3 (eIF-3) complex, which is involved in protein synthesis of a specialized repertoire of mRNAs and, together with other initiation factors, stimulates binding of mRNA and methionyl-tRNAi to the 40S ribosome. The eIF-3 complex specifically targets and initiates translation of a subset of mRNAs involved in cell proliferation.</text>
</comment>
<keyword evidence="5 7" id="KW-0694">RNA-binding</keyword>
<comment type="similarity">
    <text evidence="7 8">Belongs to the eIF-3 subunit B family.</text>
</comment>
<evidence type="ECO:0000259" key="9">
    <source>
        <dbReference type="PROSITE" id="PS50102"/>
    </source>
</evidence>
<evidence type="ECO:0000256" key="4">
    <source>
        <dbReference type="ARBA" id="ARBA00022553"/>
    </source>
</evidence>
<evidence type="ECO:0000256" key="5">
    <source>
        <dbReference type="ARBA" id="ARBA00022884"/>
    </source>
</evidence>
<dbReference type="Pfam" id="PF08662">
    <property type="entry name" value="eIF2A"/>
    <property type="match status" value="1"/>
</dbReference>
<feature type="domain" description="RRM" evidence="9">
    <location>
        <begin position="77"/>
        <end position="162"/>
    </location>
</feature>
<dbReference type="PANTHER" id="PTHR14068:SF0">
    <property type="entry name" value="EUKARYOTIC TRANSLATION INITIATION FACTOR 3 SUBUNIT B"/>
    <property type="match status" value="1"/>
</dbReference>
<name>A0A6C1E2A9_SACPS</name>